<comment type="caution">
    <text evidence="1">The sequence shown here is derived from an EMBL/GenBank/DDBJ whole genome shotgun (WGS) entry which is preliminary data.</text>
</comment>
<keyword evidence="2" id="KW-1185">Reference proteome</keyword>
<name>A0ABX1JDJ3_9PSEU</name>
<evidence type="ECO:0000313" key="1">
    <source>
        <dbReference type="EMBL" id="NKQ56521.1"/>
    </source>
</evidence>
<reference evidence="1 2" key="1">
    <citation type="submission" date="2020-04" db="EMBL/GenBank/DDBJ databases">
        <title>Novel species.</title>
        <authorList>
            <person name="Teo W.F.A."/>
            <person name="Lipun K."/>
            <person name="Srisuk N."/>
            <person name="Duangmal K."/>
        </authorList>
    </citation>
    <scope>NUCLEOTIDE SEQUENCE [LARGE SCALE GENOMIC DNA]</scope>
    <source>
        <strain evidence="1 2">K13G38</strain>
    </source>
</reference>
<dbReference type="RefSeq" id="WP_168519552.1">
    <property type="nucleotide sequence ID" value="NZ_JAAXLS010000024.1"/>
</dbReference>
<organism evidence="1 2">
    <name type="scientific">Amycolatopsis acididurans</name>
    <dbReference type="NCBI Taxonomy" id="2724524"/>
    <lineage>
        <taxon>Bacteria</taxon>
        <taxon>Bacillati</taxon>
        <taxon>Actinomycetota</taxon>
        <taxon>Actinomycetes</taxon>
        <taxon>Pseudonocardiales</taxon>
        <taxon>Pseudonocardiaceae</taxon>
        <taxon>Amycolatopsis</taxon>
    </lineage>
</organism>
<protein>
    <submittedName>
        <fullName evidence="1">Uncharacterized protein</fullName>
    </submittedName>
</protein>
<evidence type="ECO:0000313" key="2">
    <source>
        <dbReference type="Proteomes" id="UP000715441"/>
    </source>
</evidence>
<accession>A0ABX1JDJ3</accession>
<proteinExistence type="predicted"/>
<dbReference type="EMBL" id="JAAXLS010000024">
    <property type="protein sequence ID" value="NKQ56521.1"/>
    <property type="molecule type" value="Genomic_DNA"/>
</dbReference>
<dbReference type="Proteomes" id="UP000715441">
    <property type="component" value="Unassembled WGS sequence"/>
</dbReference>
<gene>
    <name evidence="1" type="ORF">HFP15_26950</name>
</gene>
<sequence length="57" mass="6169">MTTSTEPENLAELISDCADIPAGLRVRREATPRPPAPRGWSVDEACHSTVADLDDYA</sequence>